<accession>A0A3D9BBI5</accession>
<name>A0A3D9BBI5_9FLAO</name>
<dbReference type="EMBL" id="QNVS01000092">
    <property type="protein sequence ID" value="REC50809.1"/>
    <property type="molecule type" value="Genomic_DNA"/>
</dbReference>
<proteinExistence type="predicted"/>
<comment type="caution">
    <text evidence="1">The sequence shown here is derived from an EMBL/GenBank/DDBJ whole genome shotgun (WGS) entry which is preliminary data.</text>
</comment>
<protein>
    <submittedName>
        <fullName evidence="1">Uncharacterized protein</fullName>
    </submittedName>
</protein>
<organism evidence="1 2">
    <name type="scientific">Chryseobacterium piscium</name>
    <dbReference type="NCBI Taxonomy" id="333702"/>
    <lineage>
        <taxon>Bacteria</taxon>
        <taxon>Pseudomonadati</taxon>
        <taxon>Bacteroidota</taxon>
        <taxon>Flavobacteriia</taxon>
        <taxon>Flavobacteriales</taxon>
        <taxon>Weeksellaceae</taxon>
        <taxon>Chryseobacterium group</taxon>
        <taxon>Chryseobacterium</taxon>
    </lineage>
</organism>
<dbReference type="Proteomes" id="UP000256512">
    <property type="component" value="Unassembled WGS sequence"/>
</dbReference>
<evidence type="ECO:0000313" key="2">
    <source>
        <dbReference type="Proteomes" id="UP000256512"/>
    </source>
</evidence>
<evidence type="ECO:0000313" key="1">
    <source>
        <dbReference type="EMBL" id="REC50809.1"/>
    </source>
</evidence>
<sequence length="118" mass="14228">MTKEELEQRNRIHEEESKIFTDAQKVFEILHPDTRMQIVSKDKFMYSVMSSREPIVQTRFVSNSEAGKPSYEKFLEFKKIYDPKFLEIKTKEDFKRQTKDIQQHFKNHFPGEFSGIKF</sequence>
<dbReference type="RefSeq" id="WP_115951641.1">
    <property type="nucleotide sequence ID" value="NZ_QNVS01000092.1"/>
</dbReference>
<dbReference type="AlphaFoldDB" id="A0A3D9BBI5"/>
<gene>
    <name evidence="1" type="ORF">DRF62_18620</name>
</gene>
<keyword evidence="2" id="KW-1185">Reference proteome</keyword>
<reference evidence="1 2" key="1">
    <citation type="journal article" date="2006" name="Int. J. Syst. Evol. Microbiol.">
        <title>Chryseobacterium piscium sp. nov., isolated from fish of the South Atlantic Ocean off South Africa.</title>
        <authorList>
            <person name="de Beer H."/>
            <person name="Hugo C.J."/>
            <person name="Jooste P.J."/>
            <person name="Vancanneyt M."/>
            <person name="Coenye T."/>
            <person name="Vandamme P."/>
        </authorList>
    </citation>
    <scope>NUCLEOTIDE SEQUENCE [LARGE SCALE GENOMIC DNA]</scope>
    <source>
        <strain evidence="1 2">CCUG 51923</strain>
    </source>
</reference>